<evidence type="ECO:0000313" key="9">
    <source>
        <dbReference type="Proteomes" id="UP001448207"/>
    </source>
</evidence>
<feature type="transmembrane region" description="Helical" evidence="7">
    <location>
        <begin position="283"/>
        <end position="304"/>
    </location>
</feature>
<feature type="transmembrane region" description="Helical" evidence="7">
    <location>
        <begin position="389"/>
        <end position="407"/>
    </location>
</feature>
<evidence type="ECO:0000256" key="4">
    <source>
        <dbReference type="ARBA" id="ARBA00022780"/>
    </source>
</evidence>
<name>A0ABR3AKG9_PHYBL</name>
<dbReference type="InterPro" id="IPR030676">
    <property type="entry name" value="CitT-rel"/>
</dbReference>
<organism evidence="8 9">
    <name type="scientific">Phycomyces blakesleeanus</name>
    <dbReference type="NCBI Taxonomy" id="4837"/>
    <lineage>
        <taxon>Eukaryota</taxon>
        <taxon>Fungi</taxon>
        <taxon>Fungi incertae sedis</taxon>
        <taxon>Mucoromycota</taxon>
        <taxon>Mucoromycotina</taxon>
        <taxon>Mucoromycetes</taxon>
        <taxon>Mucorales</taxon>
        <taxon>Phycomycetaceae</taxon>
        <taxon>Phycomyces</taxon>
    </lineage>
</organism>
<keyword evidence="5 7" id="KW-1133">Transmembrane helix</keyword>
<dbReference type="InterPro" id="IPR001898">
    <property type="entry name" value="SLC13A/DASS"/>
</dbReference>
<keyword evidence="4" id="KW-1001">Plastid inner membrane</keyword>
<evidence type="ECO:0000256" key="3">
    <source>
        <dbReference type="ARBA" id="ARBA00022692"/>
    </source>
</evidence>
<evidence type="ECO:0000256" key="2">
    <source>
        <dbReference type="ARBA" id="ARBA00007349"/>
    </source>
</evidence>
<feature type="transmembrane region" description="Helical" evidence="7">
    <location>
        <begin position="187"/>
        <end position="206"/>
    </location>
</feature>
<keyword evidence="6 7" id="KW-0472">Membrane</keyword>
<reference evidence="8 9" key="1">
    <citation type="submission" date="2024-04" db="EMBL/GenBank/DDBJ databases">
        <title>Symmetric and asymmetric DNA N6-adenine methylation regulates different biological responses in Mucorales.</title>
        <authorList>
            <consortium name="Lawrence Berkeley National Laboratory"/>
            <person name="Lax C."/>
            <person name="Mondo S.J."/>
            <person name="Osorio-Concepcion M."/>
            <person name="Muszewska A."/>
            <person name="Corrochano-Luque M."/>
            <person name="Gutierrez G."/>
            <person name="Riley R."/>
            <person name="Lipzen A."/>
            <person name="Guo J."/>
            <person name="Hundley H."/>
            <person name="Amirebrahimi M."/>
            <person name="Ng V."/>
            <person name="Lorenzo-Gutierrez D."/>
            <person name="Binder U."/>
            <person name="Yang J."/>
            <person name="Song Y."/>
            <person name="Canovas D."/>
            <person name="Navarro E."/>
            <person name="Freitag M."/>
            <person name="Gabaldon T."/>
            <person name="Grigoriev I.V."/>
            <person name="Corrochano L.M."/>
            <person name="Nicolas F.E."/>
            <person name="Garre V."/>
        </authorList>
    </citation>
    <scope>NUCLEOTIDE SEQUENCE [LARGE SCALE GENOMIC DNA]</scope>
    <source>
        <strain evidence="8 9">L51</strain>
    </source>
</reference>
<evidence type="ECO:0000256" key="6">
    <source>
        <dbReference type="ARBA" id="ARBA00023136"/>
    </source>
</evidence>
<feature type="transmembrane region" description="Helical" evidence="7">
    <location>
        <begin position="83"/>
        <end position="101"/>
    </location>
</feature>
<dbReference type="Proteomes" id="UP001448207">
    <property type="component" value="Unassembled WGS sequence"/>
</dbReference>
<feature type="transmembrane region" description="Helical" evidence="7">
    <location>
        <begin position="226"/>
        <end position="248"/>
    </location>
</feature>
<gene>
    <name evidence="8" type="ORF">J3Q64DRAFT_1825494</name>
</gene>
<proteinExistence type="inferred from homology"/>
<feature type="transmembrane region" description="Helical" evidence="7">
    <location>
        <begin position="523"/>
        <end position="541"/>
    </location>
</feature>
<comment type="subcellular location">
    <subcellularLocation>
        <location evidence="1">Plastid</location>
        <location evidence="1">Chloroplast inner membrane</location>
        <topology evidence="1">Multi-pass membrane protein</topology>
    </subcellularLocation>
</comment>
<evidence type="ECO:0000256" key="5">
    <source>
        <dbReference type="ARBA" id="ARBA00022989"/>
    </source>
</evidence>
<feature type="transmembrane region" description="Helical" evidence="7">
    <location>
        <begin position="413"/>
        <end position="431"/>
    </location>
</feature>
<dbReference type="PANTHER" id="PTHR42826">
    <property type="entry name" value="DICARBOXYLATE TRANSPORTER 2.1, CHLOROPLASTIC"/>
    <property type="match status" value="1"/>
</dbReference>
<comment type="caution">
    <text evidence="8">The sequence shown here is derived from an EMBL/GenBank/DDBJ whole genome shotgun (WGS) entry which is preliminary data.</text>
</comment>
<feature type="transmembrane region" description="Helical" evidence="7">
    <location>
        <begin position="324"/>
        <end position="349"/>
    </location>
</feature>
<accession>A0ABR3AKG9</accession>
<evidence type="ECO:0000256" key="7">
    <source>
        <dbReference type="SAM" id="Phobius"/>
    </source>
</evidence>
<evidence type="ECO:0000313" key="8">
    <source>
        <dbReference type="EMBL" id="KAL0076761.1"/>
    </source>
</evidence>
<keyword evidence="3 7" id="KW-0812">Transmembrane</keyword>
<dbReference type="Pfam" id="PF00939">
    <property type="entry name" value="Na_sulph_symp"/>
    <property type="match status" value="1"/>
</dbReference>
<feature type="transmembrane region" description="Helical" evidence="7">
    <location>
        <begin position="561"/>
        <end position="583"/>
    </location>
</feature>
<evidence type="ECO:0000256" key="1">
    <source>
        <dbReference type="ARBA" id="ARBA00004478"/>
    </source>
</evidence>
<dbReference type="EMBL" id="JBCLYO010000030">
    <property type="protein sequence ID" value="KAL0076761.1"/>
    <property type="molecule type" value="Genomic_DNA"/>
</dbReference>
<dbReference type="NCBIfam" id="TIGR00785">
    <property type="entry name" value="dass"/>
    <property type="match status" value="1"/>
</dbReference>
<feature type="transmembrane region" description="Helical" evidence="7">
    <location>
        <begin position="113"/>
        <end position="144"/>
    </location>
</feature>
<keyword evidence="4" id="KW-0934">Plastid</keyword>
<comment type="similarity">
    <text evidence="2">Belongs to the SLC13A/DASS transporter (TC 2.A.47) family. DIT1 subfamily.</text>
</comment>
<protein>
    <submittedName>
        <fullName evidence="8">Sodium/sulfate symporter</fullName>
    </submittedName>
</protein>
<sequence length="589" mass="64263">MVTTSRSNNDDWIKLTHPTSHLNLVPICTMALMTHPISEEQESQPIQPFVPERYPNENTFLLANTKPHSTREPWFLTLYHSKLVSLVPSLLLGSVIWFGVTPTEELTQTAIRLLAVFTSCIFALITTGVDISLLVLSALIVLSLTQSFQCKDRATGLSIECRLCGDENTQTGGIYQCKGSKDSFEQALTGFSSSVVWLIFAAFHLGKAVEVTQLGQRVSLLMVKTFGQHIIGLGYAIVLSELLLAPFVPSNTARGGGIVLPVVNSIAKTLGSSPTQDPKLGGFLTLVGSHANLISASMYLTGMAPNPIVLAKAAQLYPDMEFNFMTWLTGSCVPALFCAISLPPLIWWFCGLNKPDKTFESSTHSPRNGVVRHARDELARMGPMSSKEWCLCWVLILCLSLWVTGGYTNIDSTLVALIGIAVLLHTSTITWKDVSTNTNAWDSLFWLGGFVTIAQQLSEAGASAFMGHKISIAIVHFNLPPVLALSSAYFLTTFMFSSLSAHTVAFVGTFLDAGHALGASPMVLTALVAYFGSLGGCMTNFSTGMATMYYTLGYVSRPRWFIIGFTLAGFYMLVYFTLGLGWWKLLGWY</sequence>
<keyword evidence="9" id="KW-1185">Reference proteome</keyword>